<gene>
    <name evidence="1" type="ORF">ACFFIA_36585</name>
</gene>
<reference evidence="1 2" key="1">
    <citation type="submission" date="2024-09" db="EMBL/GenBank/DDBJ databases">
        <authorList>
            <person name="Sun Q."/>
            <person name="Mori K."/>
        </authorList>
    </citation>
    <scope>NUCLEOTIDE SEQUENCE [LARGE SCALE GENOMIC DNA]</scope>
    <source>
        <strain evidence="1 2">TBRC 3947</strain>
    </source>
</reference>
<organism evidence="1 2">
    <name type="scientific">Phytohabitans kaempferiae</name>
    <dbReference type="NCBI Taxonomy" id="1620943"/>
    <lineage>
        <taxon>Bacteria</taxon>
        <taxon>Bacillati</taxon>
        <taxon>Actinomycetota</taxon>
        <taxon>Actinomycetes</taxon>
        <taxon>Micromonosporales</taxon>
        <taxon>Micromonosporaceae</taxon>
    </lineage>
</organism>
<evidence type="ECO:0000313" key="2">
    <source>
        <dbReference type="Proteomes" id="UP001589867"/>
    </source>
</evidence>
<dbReference type="Proteomes" id="UP001589867">
    <property type="component" value="Unassembled WGS sequence"/>
</dbReference>
<dbReference type="RefSeq" id="WP_377260371.1">
    <property type="nucleotide sequence ID" value="NZ_JBHLUH010000079.1"/>
</dbReference>
<proteinExistence type="predicted"/>
<name>A0ABV6MEY7_9ACTN</name>
<comment type="caution">
    <text evidence="1">The sequence shown here is derived from an EMBL/GenBank/DDBJ whole genome shotgun (WGS) entry which is preliminary data.</text>
</comment>
<dbReference type="EMBL" id="JBHLUH010000079">
    <property type="protein sequence ID" value="MFC0533139.1"/>
    <property type="molecule type" value="Genomic_DNA"/>
</dbReference>
<accession>A0ABV6MEY7</accession>
<sequence length="73" mass="8476">MTDLYKSYYEQWFERSCRYAELLGGIKGWLEATEPNGRYGLPPVTADRALTEIRRLVDQFDSQQKTVTGGDRQ</sequence>
<keyword evidence="2" id="KW-1185">Reference proteome</keyword>
<protein>
    <submittedName>
        <fullName evidence="1">Uncharacterized protein</fullName>
    </submittedName>
</protein>
<evidence type="ECO:0000313" key="1">
    <source>
        <dbReference type="EMBL" id="MFC0533139.1"/>
    </source>
</evidence>